<feature type="binding site" evidence="11">
    <location>
        <position position="655"/>
    </location>
    <ligand>
        <name>Ca(2+)</name>
        <dbReference type="ChEBI" id="CHEBI:29108"/>
    </ligand>
</feature>
<evidence type="ECO:0000256" key="1">
    <source>
        <dbReference type="ARBA" id="ARBA00001910"/>
    </source>
</evidence>
<accession>A0ABR1TYL3</accession>
<feature type="compositionally biased region" description="Polar residues" evidence="12">
    <location>
        <begin position="469"/>
        <end position="483"/>
    </location>
</feature>
<dbReference type="Pfam" id="PF00082">
    <property type="entry name" value="Peptidase_S8"/>
    <property type="match status" value="1"/>
</dbReference>
<evidence type="ECO:0000256" key="5">
    <source>
        <dbReference type="ARBA" id="ARBA00022670"/>
    </source>
</evidence>
<dbReference type="Gene3D" id="3.40.50.200">
    <property type="entry name" value="Peptidase S8/S53 domain"/>
    <property type="match status" value="1"/>
</dbReference>
<keyword evidence="6 11" id="KW-0479">Metal-binding</keyword>
<feature type="active site" description="Charge relay system" evidence="11">
    <location>
        <position position="594"/>
    </location>
</feature>
<sequence>MALLQSITTKRLVLFTLLLLATLSAGEKMMEVPSDIRRQSSARTRQWARSELDGTLLVQMHISLAHSNIIEKADQYLFDVSDPGSDSYGRYWTAGDIVKAFASPASASYLVMQWLLGSGVPQDQIQLSNSRGYLLVHTTVARLQQLLSTTCHLQKKTSRPEHTEIVCQSLHIPSSLASFIEYVSISPRSLQPWDGTNNPSHSAVKRAPAAVPHSFSTRSIQDCHTYTSPPCLRELYNMPSAGGVPPHVNSSFGVYGQSYMTWLADDLDRFFGKYEPELVGQRPLVEPIDGGYLQTLYNNTVFNLESDLDFQYAMSLTRQNVTNIQVGDRYLTGDVNNMLAAFDKYYCDALDPAFDSIYPLDPPLPGSYDKTSDCGTVDPPKVISISFNWQEIDFSPEYLKRQCLEMLKLGLMGVTVVVSSGDTGPQSGTDGGTCILEDPLNPLSFTKNATAAGFNPGWPSSCPWVTSVGGTQRRMSTPPQGETSSHDTGVRRDTNVKKPWQENEESLRHVTPSFPNVTLTSGGGFSRHFPAPAYQRAALSSYKELEGAHLRNLAAAGHYTASAMAGRGYPDVSVLASAYLIYLHGQLTSVYGTSASAPVFASMIAMINSERLHAGKQTMGFVNPVLYAHPEMFNDITAGSNMGCGADPAFEAAKGWDPVTGMGTPDFEKLRKILVG</sequence>
<comment type="cofactor">
    <cofactor evidence="11">
        <name>Ca(2+)</name>
        <dbReference type="ChEBI" id="CHEBI:29108"/>
    </cofactor>
    <text evidence="11">Binds 1 Ca(2+) ion per subunit.</text>
</comment>
<feature type="binding site" evidence="11">
    <location>
        <position position="635"/>
    </location>
    <ligand>
        <name>Ca(2+)</name>
        <dbReference type="ChEBI" id="CHEBI:29108"/>
    </ligand>
</feature>
<keyword evidence="7 11" id="KW-0378">Hydrolase</keyword>
<dbReference type="CDD" id="cd11377">
    <property type="entry name" value="Pro-peptidase_S53"/>
    <property type="match status" value="1"/>
</dbReference>
<dbReference type="RefSeq" id="XP_066713013.1">
    <property type="nucleotide sequence ID" value="XM_066863903.1"/>
</dbReference>
<dbReference type="SUPFAM" id="SSF52743">
    <property type="entry name" value="Subtilisin-like"/>
    <property type="match status" value="1"/>
</dbReference>
<feature type="compositionally biased region" description="Basic and acidic residues" evidence="12">
    <location>
        <begin position="484"/>
        <end position="494"/>
    </location>
</feature>
<keyword evidence="16" id="KW-1185">Reference proteome</keyword>
<dbReference type="CDD" id="cd04056">
    <property type="entry name" value="Peptidases_S53"/>
    <property type="match status" value="1"/>
</dbReference>
<evidence type="ECO:0000256" key="8">
    <source>
        <dbReference type="ARBA" id="ARBA00022825"/>
    </source>
</evidence>
<keyword evidence="10" id="KW-0865">Zymogen</keyword>
<feature type="domain" description="Peptidase S53" evidence="14">
    <location>
        <begin position="226"/>
        <end position="676"/>
    </location>
</feature>
<comment type="catalytic activity">
    <reaction evidence="1">
        <text>Release of an N-terminal tripeptide from a polypeptide.</text>
        <dbReference type="EC" id="3.4.14.10"/>
    </reaction>
</comment>
<dbReference type="PANTHER" id="PTHR14218">
    <property type="entry name" value="PROTEASE S8 TRIPEPTIDYL PEPTIDASE I CLN2"/>
    <property type="match status" value="1"/>
</dbReference>
<dbReference type="InterPro" id="IPR015366">
    <property type="entry name" value="S53_propep"/>
</dbReference>
<dbReference type="InterPro" id="IPR030400">
    <property type="entry name" value="Sedolisin_dom"/>
</dbReference>
<feature type="active site" description="Charge relay system" evidence="11">
    <location>
        <position position="305"/>
    </location>
</feature>
<dbReference type="InterPro" id="IPR050819">
    <property type="entry name" value="Tripeptidyl-peptidase_I"/>
</dbReference>
<dbReference type="GeneID" id="92096966"/>
<feature type="binding site" evidence="11">
    <location>
        <position position="657"/>
    </location>
    <ligand>
        <name>Ca(2+)</name>
        <dbReference type="ChEBI" id="CHEBI:29108"/>
    </ligand>
</feature>
<keyword evidence="9 11" id="KW-0106">Calcium</keyword>
<feature type="region of interest" description="Disordered" evidence="12">
    <location>
        <begin position="469"/>
        <end position="494"/>
    </location>
</feature>
<proteinExistence type="predicted"/>
<feature type="signal peptide" evidence="13">
    <location>
        <begin position="1"/>
        <end position="26"/>
    </location>
</feature>
<protein>
    <recommendedName>
        <fullName evidence="4">tripeptidyl-peptidase II</fullName>
        <ecNumber evidence="4">3.4.14.10</ecNumber>
    </recommendedName>
</protein>
<evidence type="ECO:0000256" key="7">
    <source>
        <dbReference type="ARBA" id="ARBA00022801"/>
    </source>
</evidence>
<evidence type="ECO:0000256" key="2">
    <source>
        <dbReference type="ARBA" id="ARBA00002451"/>
    </source>
</evidence>
<dbReference type="EC" id="3.4.14.10" evidence="4"/>
<comment type="subcellular location">
    <subcellularLocation>
        <location evidence="3">Secreted</location>
        <location evidence="3">Extracellular space</location>
    </subcellularLocation>
</comment>
<comment type="caution">
    <text evidence="15">The sequence shown here is derived from an EMBL/GenBank/DDBJ whole genome shotgun (WGS) entry which is preliminary data.</text>
</comment>
<dbReference type="Pfam" id="PF09286">
    <property type="entry name" value="Pro-kuma_activ"/>
    <property type="match status" value="1"/>
</dbReference>
<dbReference type="Proteomes" id="UP001480595">
    <property type="component" value="Unassembled WGS sequence"/>
</dbReference>
<evidence type="ECO:0000256" key="4">
    <source>
        <dbReference type="ARBA" id="ARBA00012462"/>
    </source>
</evidence>
<keyword evidence="5 11" id="KW-0645">Protease</keyword>
<evidence type="ECO:0000256" key="6">
    <source>
        <dbReference type="ARBA" id="ARBA00022723"/>
    </source>
</evidence>
<evidence type="ECO:0000259" key="14">
    <source>
        <dbReference type="PROSITE" id="PS51695"/>
    </source>
</evidence>
<dbReference type="InterPro" id="IPR036852">
    <property type="entry name" value="Peptidase_S8/S53_dom_sf"/>
</dbReference>
<name>A0ABR1TYL3_9PEZI</name>
<dbReference type="SMART" id="SM00944">
    <property type="entry name" value="Pro-kuma_activ"/>
    <property type="match status" value="1"/>
</dbReference>
<feature type="active site" description="Charge relay system" evidence="11">
    <location>
        <position position="309"/>
    </location>
</feature>
<dbReference type="PANTHER" id="PTHR14218:SF19">
    <property type="entry name" value="SERINE PROTEASE AORO, PUTATIVE (AFU_ORTHOLOGUE AFUA_6G10250)-RELATED"/>
    <property type="match status" value="1"/>
</dbReference>
<organism evidence="15 16">
    <name type="scientific">Apiospora phragmitis</name>
    <dbReference type="NCBI Taxonomy" id="2905665"/>
    <lineage>
        <taxon>Eukaryota</taxon>
        <taxon>Fungi</taxon>
        <taxon>Dikarya</taxon>
        <taxon>Ascomycota</taxon>
        <taxon>Pezizomycotina</taxon>
        <taxon>Sordariomycetes</taxon>
        <taxon>Xylariomycetidae</taxon>
        <taxon>Amphisphaeriales</taxon>
        <taxon>Apiosporaceae</taxon>
        <taxon>Apiospora</taxon>
    </lineage>
</organism>
<evidence type="ECO:0000313" key="16">
    <source>
        <dbReference type="Proteomes" id="UP001480595"/>
    </source>
</evidence>
<evidence type="ECO:0000313" key="15">
    <source>
        <dbReference type="EMBL" id="KAK8050764.1"/>
    </source>
</evidence>
<dbReference type="SUPFAM" id="SSF54897">
    <property type="entry name" value="Protease propeptides/inhibitors"/>
    <property type="match status" value="1"/>
</dbReference>
<keyword evidence="8 11" id="KW-0720">Serine protease</keyword>
<evidence type="ECO:0000256" key="11">
    <source>
        <dbReference type="PROSITE-ProRule" id="PRU01032"/>
    </source>
</evidence>
<gene>
    <name evidence="15" type="ORF">PG994_012494</name>
</gene>
<evidence type="ECO:0000256" key="13">
    <source>
        <dbReference type="SAM" id="SignalP"/>
    </source>
</evidence>
<dbReference type="InterPro" id="IPR000209">
    <property type="entry name" value="Peptidase_S8/S53_dom"/>
</dbReference>
<dbReference type="PROSITE" id="PS51695">
    <property type="entry name" value="SEDOLISIN"/>
    <property type="match status" value="1"/>
</dbReference>
<evidence type="ECO:0000256" key="10">
    <source>
        <dbReference type="ARBA" id="ARBA00023145"/>
    </source>
</evidence>
<evidence type="ECO:0000256" key="9">
    <source>
        <dbReference type="ARBA" id="ARBA00022837"/>
    </source>
</evidence>
<feature type="binding site" evidence="11">
    <location>
        <position position="636"/>
    </location>
    <ligand>
        <name>Ca(2+)</name>
        <dbReference type="ChEBI" id="CHEBI:29108"/>
    </ligand>
</feature>
<evidence type="ECO:0000256" key="3">
    <source>
        <dbReference type="ARBA" id="ARBA00004239"/>
    </source>
</evidence>
<keyword evidence="13" id="KW-0732">Signal</keyword>
<comment type="function">
    <text evidence="2">Secreted tripeptidyl-peptidase which degrades proteins at acidic pHs and is involved in virulence.</text>
</comment>
<evidence type="ECO:0000256" key="12">
    <source>
        <dbReference type="SAM" id="MobiDB-lite"/>
    </source>
</evidence>
<reference evidence="15 16" key="1">
    <citation type="submission" date="2023-01" db="EMBL/GenBank/DDBJ databases">
        <title>Analysis of 21 Apiospora genomes using comparative genomics revels a genus with tremendous synthesis potential of carbohydrate active enzymes and secondary metabolites.</title>
        <authorList>
            <person name="Sorensen T."/>
        </authorList>
    </citation>
    <scope>NUCLEOTIDE SEQUENCE [LARGE SCALE GENOMIC DNA]</scope>
    <source>
        <strain evidence="15 16">CBS 135458</strain>
    </source>
</reference>
<feature type="chain" id="PRO_5047207338" description="tripeptidyl-peptidase II" evidence="13">
    <location>
        <begin position="27"/>
        <end position="676"/>
    </location>
</feature>
<dbReference type="EMBL" id="JAQQWL010000011">
    <property type="protein sequence ID" value="KAK8050764.1"/>
    <property type="molecule type" value="Genomic_DNA"/>
</dbReference>